<comment type="caution">
    <text evidence="2">The sequence shown here is derived from an EMBL/GenBank/DDBJ whole genome shotgun (WGS) entry which is preliminary data.</text>
</comment>
<dbReference type="EMBL" id="JAVEPI010000002">
    <property type="protein sequence ID" value="KAK1443365.1"/>
    <property type="molecule type" value="Genomic_DNA"/>
</dbReference>
<keyword evidence="1" id="KW-0472">Membrane</keyword>
<protein>
    <submittedName>
        <fullName evidence="2">Uncharacterized protein</fullName>
    </submittedName>
</protein>
<dbReference type="AlphaFoldDB" id="A0AAD8LSU6"/>
<accession>A0AAD8LSU6</accession>
<evidence type="ECO:0000313" key="2">
    <source>
        <dbReference type="EMBL" id="KAK1443365.1"/>
    </source>
</evidence>
<keyword evidence="1" id="KW-1133">Transmembrane helix</keyword>
<reference evidence="2" key="1">
    <citation type="submission" date="2023-08" db="EMBL/GenBank/DDBJ databases">
        <title>Draft sequence of the Babesia gibsoni genome.</title>
        <authorList>
            <person name="Yamagishi J.Y."/>
            <person name="Xuan X.X."/>
        </authorList>
    </citation>
    <scope>NUCLEOTIDE SEQUENCE</scope>
    <source>
        <strain evidence="2">Azabu</strain>
    </source>
</reference>
<evidence type="ECO:0000313" key="3">
    <source>
        <dbReference type="Proteomes" id="UP001230268"/>
    </source>
</evidence>
<gene>
    <name evidence="2" type="ORF">BgAZ_202410</name>
</gene>
<name>A0AAD8LSU6_BABGI</name>
<feature type="transmembrane region" description="Helical" evidence="1">
    <location>
        <begin position="6"/>
        <end position="29"/>
    </location>
</feature>
<sequence length="154" mass="17806">MGHYCPFIIALGLVIALGVFTKAVIWLSIGYNAITLPYPVLKLVGISRDATAKIVPMGFVILSFRGIMKNVQSLGGYAETWRILLSLKECFQEDKRLRVDGLYFNALSTVLWLFILHYYATLQAVHRKVIDRQERNEENLMRNYISQFRKEFEQ</sequence>
<keyword evidence="3" id="KW-1185">Reference proteome</keyword>
<proteinExistence type="predicted"/>
<feature type="transmembrane region" description="Helical" evidence="1">
    <location>
        <begin position="102"/>
        <end position="120"/>
    </location>
</feature>
<evidence type="ECO:0000256" key="1">
    <source>
        <dbReference type="SAM" id="Phobius"/>
    </source>
</evidence>
<organism evidence="2 3">
    <name type="scientific">Babesia gibsoni</name>
    <dbReference type="NCBI Taxonomy" id="33632"/>
    <lineage>
        <taxon>Eukaryota</taxon>
        <taxon>Sar</taxon>
        <taxon>Alveolata</taxon>
        <taxon>Apicomplexa</taxon>
        <taxon>Aconoidasida</taxon>
        <taxon>Piroplasmida</taxon>
        <taxon>Babesiidae</taxon>
        <taxon>Babesia</taxon>
    </lineage>
</organism>
<dbReference type="Proteomes" id="UP001230268">
    <property type="component" value="Unassembled WGS sequence"/>
</dbReference>
<keyword evidence="1" id="KW-0812">Transmembrane</keyword>